<dbReference type="AlphaFoldDB" id="A0A089X3S3"/>
<dbReference type="RefSeq" id="WP_208868874.1">
    <property type="nucleotide sequence ID" value="NZ_CP009438.1"/>
</dbReference>
<keyword evidence="2" id="KW-1185">Reference proteome</keyword>
<gene>
    <name evidence="1" type="ORF">SGLAU_02065</name>
</gene>
<dbReference type="eggNOG" id="COG0739">
    <property type="taxonomic scope" value="Bacteria"/>
</dbReference>
<sequence length="348" mass="37643">MSTGPQKYPGASTAYWYQDDFPGTAMRTNTIVWHSTEGTSLPAYGGGASAPNFTAKPDFAANRLVWYQHFDFDVSSRALVNNAGGVETNTLNVCQVEVVGTCDPATHRRWGSTPHLYMPELPHWVIRDLGAFARWAHQRHGVPLTSGRTFKAYPGSYGAGNGVRMSPGAWRDFSGHCGHQHVPENLHGDPGAFPMTAVLAAAKGTAQEDPMPYYVNLGTAEPYRLGSGAWDSVEFTQEWTDELGHHPAGSSVWVRGACRFSGSLSLRVSGLEPGRTVQIRMSESEGSDLVQDHPIHELVGTGGDSFAVVPLVKRLGAGRAMRVRLLNTQQTPVTVVSAVVTALVWKEG</sequence>
<evidence type="ECO:0000313" key="1">
    <source>
        <dbReference type="EMBL" id="AIR96441.1"/>
    </source>
</evidence>
<organism evidence="1 2">
    <name type="scientific">Streptomyces glaucescens</name>
    <dbReference type="NCBI Taxonomy" id="1907"/>
    <lineage>
        <taxon>Bacteria</taxon>
        <taxon>Bacillati</taxon>
        <taxon>Actinomycetota</taxon>
        <taxon>Actinomycetes</taxon>
        <taxon>Kitasatosporales</taxon>
        <taxon>Streptomycetaceae</taxon>
        <taxon>Streptomyces</taxon>
    </lineage>
</organism>
<dbReference type="KEGG" id="sgu:SGLAU_02065"/>
<dbReference type="STRING" id="1907.SGLAU_02065"/>
<evidence type="ECO:0000313" key="2">
    <source>
        <dbReference type="Proteomes" id="UP000029482"/>
    </source>
</evidence>
<protein>
    <recommendedName>
        <fullName evidence="3">N-acetylmuramoyl-L-alanine amidase domain-containing protein</fullName>
    </recommendedName>
</protein>
<proteinExistence type="predicted"/>
<reference evidence="2" key="1">
    <citation type="journal article" date="2015" name="J. Biotechnol.">
        <title>Complete genome sequence of the actinobacterium Streptomyces glaucescens GLA.O (DSM 40922) consisting of a linear chromosome and one linear plasmid.</title>
        <authorList>
            <person name="Ortseifen V."/>
            <person name="Winkler A."/>
            <person name="Albersmeier A."/>
            <person name="Wendler S."/>
            <person name="Puhler A."/>
            <person name="Kalinowski J."/>
            <person name="Ruckert C."/>
        </authorList>
    </citation>
    <scope>NUCLEOTIDE SEQUENCE [LARGE SCALE GENOMIC DNA]</scope>
    <source>
        <strain evidence="2">DSM 40922 / GLA O</strain>
    </source>
</reference>
<dbReference type="EMBL" id="CP009438">
    <property type="protein sequence ID" value="AIR96441.1"/>
    <property type="molecule type" value="Genomic_DNA"/>
</dbReference>
<evidence type="ECO:0008006" key="3">
    <source>
        <dbReference type="Google" id="ProtNLM"/>
    </source>
</evidence>
<dbReference type="Proteomes" id="UP000029482">
    <property type="component" value="Chromosome"/>
</dbReference>
<accession>A0A089X3S3</accession>
<name>A0A089X3S3_STRGA</name>
<dbReference type="HOGENOM" id="CLU_796740_0_0_11"/>
<dbReference type="eggNOG" id="COG1372">
    <property type="taxonomic scope" value="Bacteria"/>
</dbReference>